<dbReference type="Gramene" id="TKV91923">
    <property type="protein sequence ID" value="TKV91923"/>
    <property type="gene ID" value="SEVIR_9G129500v2"/>
</dbReference>
<proteinExistence type="predicted"/>
<reference evidence="2" key="1">
    <citation type="submission" date="2019-03" db="EMBL/GenBank/DDBJ databases">
        <title>WGS assembly of Setaria viridis.</title>
        <authorList>
            <person name="Huang P."/>
            <person name="Jenkins J."/>
            <person name="Grimwood J."/>
            <person name="Barry K."/>
            <person name="Healey A."/>
            <person name="Mamidi S."/>
            <person name="Sreedasyam A."/>
            <person name="Shu S."/>
            <person name="Feldman M."/>
            <person name="Wu J."/>
            <person name="Yu Y."/>
            <person name="Chen C."/>
            <person name="Johnson J."/>
            <person name="Rokhsar D."/>
            <person name="Baxter I."/>
            <person name="Schmutz J."/>
            <person name="Brutnell T."/>
            <person name="Kellogg E."/>
        </authorList>
    </citation>
    <scope>NUCLEOTIDE SEQUENCE [LARGE SCALE GENOMIC DNA]</scope>
</reference>
<dbReference type="PANTHER" id="PTHR35546:SF120">
    <property type="entry name" value="F-BOX DOMAIN-CONTAINING PROTEIN"/>
    <property type="match status" value="1"/>
</dbReference>
<name>A0A4U6SV64_SETVI</name>
<dbReference type="SMART" id="SM00256">
    <property type="entry name" value="FBOX"/>
    <property type="match status" value="1"/>
</dbReference>
<dbReference type="PROSITE" id="PS50181">
    <property type="entry name" value="FBOX"/>
    <property type="match status" value="1"/>
</dbReference>
<sequence>MDFPDPEAPEVAGLPDDPLVEILSRVPFRSLCRFKCVSKAWRDLIANPIHRCKLPQTLVGLFYEIHHRRDRDGDDEGAGDDNIRSHGWVGFVDLLGRSMPLVDPFFSFLRKLHGSESIRIMDTCHGLLLLDRGGYDFDSIPSYVVCNPATKQWLAVPDFGWTPSPCNGMSVHLIFCPAMSSHVYLLQFTDDLFTSVTSVQIFSSKTGAWTHSESAWSLEEKQAPCERWRYESYSLEPERKRAVVNGMLYLICDSLGEGPPVLDGDHIIAVDVEGKTRKFIPVPFRMCKEQCSILSDFVGQSQGLVHYVNHEEPEYYTNNDGPSERSASEYNDDDDVEYELFIWILPEGDTQELVLKHTVSFLHLFGEKSCKAGIDYNVVAIHPDRDVIIFKWNDKLISYYMDTGEVCALHTVSDSFGFASYVPYFSELPALSNKY</sequence>
<dbReference type="OMA" id="KNDASDM"/>
<dbReference type="Gene3D" id="1.20.1280.50">
    <property type="match status" value="1"/>
</dbReference>
<dbReference type="EMBL" id="CM016560">
    <property type="protein sequence ID" value="TKV91923.1"/>
    <property type="molecule type" value="Genomic_DNA"/>
</dbReference>
<evidence type="ECO:0000259" key="1">
    <source>
        <dbReference type="PROSITE" id="PS50181"/>
    </source>
</evidence>
<evidence type="ECO:0000313" key="2">
    <source>
        <dbReference type="EMBL" id="TKV91923.1"/>
    </source>
</evidence>
<dbReference type="CDD" id="cd22157">
    <property type="entry name" value="F-box_AtFBW1-like"/>
    <property type="match status" value="1"/>
</dbReference>
<dbReference type="InterPro" id="IPR055290">
    <property type="entry name" value="At3g26010-like"/>
</dbReference>
<keyword evidence="3" id="KW-1185">Reference proteome</keyword>
<gene>
    <name evidence="2" type="ORF">SEVIR_9G129500v2</name>
</gene>
<protein>
    <recommendedName>
        <fullName evidence="1">F-box domain-containing protein</fullName>
    </recommendedName>
</protein>
<dbReference type="PANTHER" id="PTHR35546">
    <property type="entry name" value="F-BOX PROTEIN INTERACTION DOMAIN PROTEIN-RELATED"/>
    <property type="match status" value="1"/>
</dbReference>
<feature type="domain" description="F-box" evidence="1">
    <location>
        <begin position="8"/>
        <end position="58"/>
    </location>
</feature>
<dbReference type="InterPro" id="IPR036047">
    <property type="entry name" value="F-box-like_dom_sf"/>
</dbReference>
<dbReference type="Proteomes" id="UP000298652">
    <property type="component" value="Chromosome 9"/>
</dbReference>
<dbReference type="AlphaFoldDB" id="A0A4U6SV64"/>
<organism evidence="2 3">
    <name type="scientific">Setaria viridis</name>
    <name type="common">Green bristlegrass</name>
    <name type="synonym">Setaria italica subsp. viridis</name>
    <dbReference type="NCBI Taxonomy" id="4556"/>
    <lineage>
        <taxon>Eukaryota</taxon>
        <taxon>Viridiplantae</taxon>
        <taxon>Streptophyta</taxon>
        <taxon>Embryophyta</taxon>
        <taxon>Tracheophyta</taxon>
        <taxon>Spermatophyta</taxon>
        <taxon>Magnoliopsida</taxon>
        <taxon>Liliopsida</taxon>
        <taxon>Poales</taxon>
        <taxon>Poaceae</taxon>
        <taxon>PACMAD clade</taxon>
        <taxon>Panicoideae</taxon>
        <taxon>Panicodae</taxon>
        <taxon>Paniceae</taxon>
        <taxon>Cenchrinae</taxon>
        <taxon>Setaria</taxon>
    </lineage>
</organism>
<evidence type="ECO:0000313" key="3">
    <source>
        <dbReference type="Proteomes" id="UP000298652"/>
    </source>
</evidence>
<dbReference type="InterPro" id="IPR001810">
    <property type="entry name" value="F-box_dom"/>
</dbReference>
<accession>A0A4U6SV64</accession>
<dbReference type="Pfam" id="PF00646">
    <property type="entry name" value="F-box"/>
    <property type="match status" value="1"/>
</dbReference>
<dbReference type="SUPFAM" id="SSF81383">
    <property type="entry name" value="F-box domain"/>
    <property type="match status" value="1"/>
</dbReference>